<name>A0ABV6L4W2_9SPHI</name>
<organism evidence="1 2">
    <name type="scientific">Mucilaginibacter angelicae</name>
    <dbReference type="NCBI Taxonomy" id="869718"/>
    <lineage>
        <taxon>Bacteria</taxon>
        <taxon>Pseudomonadati</taxon>
        <taxon>Bacteroidota</taxon>
        <taxon>Sphingobacteriia</taxon>
        <taxon>Sphingobacteriales</taxon>
        <taxon>Sphingobacteriaceae</taxon>
        <taxon>Mucilaginibacter</taxon>
    </lineage>
</organism>
<proteinExistence type="predicted"/>
<evidence type="ECO:0000313" key="1">
    <source>
        <dbReference type="EMBL" id="MFC0514520.1"/>
    </source>
</evidence>
<comment type="caution">
    <text evidence="1">The sequence shown here is derived from an EMBL/GenBank/DDBJ whole genome shotgun (WGS) entry which is preliminary data.</text>
</comment>
<sequence length="170" mass="19067">MSTSQTDAILANVFLSVQERLATIPDLQFIGMDIGQLEWGEENASPVLFPCVLLGRIDINYTDNKKSIQQGDAILELLLAMATPGPGQDSGSTATDYFNLEHKINQALHGWCDQQYFNPMSRVRARNKRRKRTDIRVRALRFGFGFVDDTAMQVGQTGQRPEMVLSMQLS</sequence>
<gene>
    <name evidence="1" type="ORF">ACFFGT_09920</name>
</gene>
<dbReference type="EMBL" id="JBHLTS010000021">
    <property type="protein sequence ID" value="MFC0514520.1"/>
    <property type="molecule type" value="Genomic_DNA"/>
</dbReference>
<protein>
    <submittedName>
        <fullName evidence="1">Uncharacterized protein</fullName>
    </submittedName>
</protein>
<dbReference type="Proteomes" id="UP001589828">
    <property type="component" value="Unassembled WGS sequence"/>
</dbReference>
<evidence type="ECO:0000313" key="2">
    <source>
        <dbReference type="Proteomes" id="UP001589828"/>
    </source>
</evidence>
<keyword evidence="2" id="KW-1185">Reference proteome</keyword>
<dbReference type="RefSeq" id="WP_121230663.1">
    <property type="nucleotide sequence ID" value="NZ_JBHLTS010000021.1"/>
</dbReference>
<reference evidence="1 2" key="1">
    <citation type="submission" date="2024-09" db="EMBL/GenBank/DDBJ databases">
        <authorList>
            <person name="Sun Q."/>
            <person name="Mori K."/>
        </authorList>
    </citation>
    <scope>NUCLEOTIDE SEQUENCE [LARGE SCALE GENOMIC DNA]</scope>
    <source>
        <strain evidence="1 2">NCAIM B.02415</strain>
    </source>
</reference>
<accession>A0ABV6L4W2</accession>